<dbReference type="InterPro" id="IPR036179">
    <property type="entry name" value="Ig-like_dom_sf"/>
</dbReference>
<dbReference type="STRING" id="52904.ENSSMAP00000021269"/>
<evidence type="ECO:0000256" key="2">
    <source>
        <dbReference type="ARBA" id="ARBA00009752"/>
    </source>
</evidence>
<protein>
    <submittedName>
        <fullName evidence="16">Putative interleukin-1 receptor-like 1</fullName>
    </submittedName>
</protein>
<evidence type="ECO:0000256" key="8">
    <source>
        <dbReference type="ARBA" id="ARBA00023027"/>
    </source>
</evidence>
<evidence type="ECO:0000256" key="4">
    <source>
        <dbReference type="ARBA" id="ARBA00022729"/>
    </source>
</evidence>
<evidence type="ECO:0000256" key="11">
    <source>
        <dbReference type="ARBA" id="ARBA00023180"/>
    </source>
</evidence>
<evidence type="ECO:0000259" key="15">
    <source>
        <dbReference type="PROSITE" id="PS50835"/>
    </source>
</evidence>
<dbReference type="InterPro" id="IPR004074">
    <property type="entry name" value="IL-1_rcpt_I/II-typ"/>
</dbReference>
<feature type="domain" description="Ig-like" evidence="15">
    <location>
        <begin position="846"/>
        <end position="915"/>
    </location>
</feature>
<evidence type="ECO:0000256" key="10">
    <source>
        <dbReference type="ARBA" id="ARBA00023170"/>
    </source>
</evidence>
<evidence type="ECO:0000256" key="12">
    <source>
        <dbReference type="ARBA" id="ARBA00023319"/>
    </source>
</evidence>
<organism evidence="16 17">
    <name type="scientific">Scophthalmus maximus</name>
    <name type="common">Turbot</name>
    <name type="synonym">Psetta maxima</name>
    <dbReference type="NCBI Taxonomy" id="52904"/>
    <lineage>
        <taxon>Eukaryota</taxon>
        <taxon>Metazoa</taxon>
        <taxon>Chordata</taxon>
        <taxon>Craniata</taxon>
        <taxon>Vertebrata</taxon>
        <taxon>Euteleostomi</taxon>
        <taxon>Actinopterygii</taxon>
        <taxon>Neopterygii</taxon>
        <taxon>Teleostei</taxon>
        <taxon>Neoteleostei</taxon>
        <taxon>Acanthomorphata</taxon>
        <taxon>Carangaria</taxon>
        <taxon>Pleuronectiformes</taxon>
        <taxon>Pleuronectoidei</taxon>
        <taxon>Scophthalmidae</taxon>
        <taxon>Scophthalmus</taxon>
    </lineage>
</organism>
<feature type="domain" description="Ig-like" evidence="15">
    <location>
        <begin position="54"/>
        <end position="153"/>
    </location>
</feature>
<dbReference type="SMART" id="SM00255">
    <property type="entry name" value="TIR"/>
    <property type="match status" value="1"/>
</dbReference>
<evidence type="ECO:0000313" key="16">
    <source>
        <dbReference type="EMBL" id="AWP01308.1"/>
    </source>
</evidence>
<dbReference type="PRINTS" id="PR01536">
    <property type="entry name" value="INTRLKN1R12F"/>
</dbReference>
<evidence type="ECO:0000256" key="6">
    <source>
        <dbReference type="ARBA" id="ARBA00022801"/>
    </source>
</evidence>
<evidence type="ECO:0000313" key="17">
    <source>
        <dbReference type="Proteomes" id="UP000246464"/>
    </source>
</evidence>
<dbReference type="Pfam" id="PF01582">
    <property type="entry name" value="TIR"/>
    <property type="match status" value="2"/>
</dbReference>
<dbReference type="InterPro" id="IPR013783">
    <property type="entry name" value="Ig-like_fold"/>
</dbReference>
<feature type="transmembrane region" description="Helical" evidence="13">
    <location>
        <begin position="1152"/>
        <end position="1172"/>
    </location>
</feature>
<dbReference type="InterPro" id="IPR035897">
    <property type="entry name" value="Toll_tir_struct_dom_sf"/>
</dbReference>
<evidence type="ECO:0000256" key="7">
    <source>
        <dbReference type="ARBA" id="ARBA00022989"/>
    </source>
</evidence>
<gene>
    <name evidence="16" type="ORF">SMAX5B_012737</name>
</gene>
<sequence>MSSESASTAAAAEYLKGAISQRERHSFGAWMRGVITMMVKMLLLPLLSLLMLLPGVFPLRAGEIHSKAGEMVTLWCPGYTSFHRGDAKLVWTSHTAQRTYVTNNMSSAELTQMGVLVHGGSLVIPSVSVHHQGNYSCSVGNASNQFWLTLTVNTAQSREYEERTKYSKTCYTQQSCKLTCPDLDSPDVNTPNITSNGITWHKEGEPLPNVDFPSVEEKHGGVYTCTRSYLYHGQMYNMTYTVALDVKPKKIVKPAVIISPRNADVFHADLGATLTIDCQAVTYSVFDGVYWLTGKSLVKKNAKLPVFSSDERECNGEKVKMTTSLVFNKVSEEDLSKNYTCKLRSVSQKSSFVTITLSKTVSKIGVAMVKVLLLGSLLFLLASKAGAHHPGPAKIYVKAGGMVALQCPLNINHNGDAKPMWTSFTNHEVDLTNKSSAEQRQMGVLLHGMSLVVIGASVNHQGNYSCSLGNASSQFWFTLRVNTAQSGETFEKTCYTRQSCELKCPEINIPDVNTPNITRYGITWHKEGESLPNMVYFPSVEGKHRGVYTCTRSYLYHGQMYNMTFTVELDVKPKKIEKTAVIISPRNADVFNVDLGSTLTIECKAVAYSDFDKLYWLSGKSIVEKNANLTVFSSDKRENNGKEVNMTSSLVFRKVSEEDLAKNYTCKLGSVSQKTSFVTIILQKARHLRMPLALSTVGIVLVMTVTVVAYVKLKIHITLFLRDTLGCHRSTADGKSYDAFLMCYKSNADAGLSDRDRKWLESVLEERFGYSLCLYDRNVLPGKPVADAVLDCIEESRTVVLVPVSSDPGLGSSLLSAIHAALVERQTRLIFIKTETTEVSTTGSLPEALQLVSLQQDAAHQHYRAVEGESFMMPCITSVNGHINVVWSRTGDEGPSFDCGKVFPADAKHSGKYSCLTGSRELFLHLQVVERTSLRCFQSEESKVELINSAGGEIPCPGRNCSDNTDVRWYKGNVSVSELSRDTCVKDGLLHLCEVKGKYDAGVYFCDRRTVEQGVTWTIRRAVEAKVIPHKTTSNHPRIMYPVDNMKEEVELGLAHNLTCEVLFPYENTFSAEVLWYRNVGGNKESMTLLDMERQQQRSPIMEEYEIIQRSIIKEVTQKHLEHTYTCVASNTVGKHSVTIRLKRKIQVKWSLVGYSIAPLVLVAGLGIILHVKWLELQIIYRSHFQHGKHDGDEKKFDVFLSYVWSPTSADLEGACLSSMDPLNTEEGEAPQRPLHVLLQQVLEERWGYRLCLLERDFLPGGAYTNDVVLAIQRSQMLICLLSADYLCSSNAVFVLETGVQALLQNSAVKILLIWTGRDAASLVQDPPLPSLVQRALKVLPRLNWTSGKPARATEEFLRFLRKAMPDRRVKLVSLV</sequence>
<dbReference type="Proteomes" id="UP000246464">
    <property type="component" value="Chromosome 5"/>
</dbReference>
<keyword evidence="10 16" id="KW-0675">Receptor</keyword>
<feature type="domain" description="Ig-like" evidence="15">
    <location>
        <begin position="1037"/>
        <end position="1139"/>
    </location>
</feature>
<feature type="domain" description="Ig-like" evidence="15">
    <location>
        <begin position="585"/>
        <end position="676"/>
    </location>
</feature>
<comment type="similarity">
    <text evidence="2">Belongs to the interleukin-1 receptor family.</text>
</comment>
<comment type="subcellular location">
    <subcellularLocation>
        <location evidence="1">Membrane</location>
        <topology evidence="1">Single-pass type I membrane protein</topology>
    </subcellularLocation>
</comment>
<dbReference type="FunFam" id="2.60.40.10:FF:000284">
    <property type="entry name" value="interleukin-1 receptor accessory protein-like 1"/>
    <property type="match status" value="1"/>
</dbReference>
<evidence type="ECO:0000256" key="9">
    <source>
        <dbReference type="ARBA" id="ARBA00023157"/>
    </source>
</evidence>
<dbReference type="SUPFAM" id="SSF48726">
    <property type="entry name" value="Immunoglobulin"/>
    <property type="match status" value="6"/>
</dbReference>
<evidence type="ECO:0000256" key="3">
    <source>
        <dbReference type="ARBA" id="ARBA00022692"/>
    </source>
</evidence>
<feature type="transmembrane region" description="Helical" evidence="13">
    <location>
        <begin position="692"/>
        <end position="711"/>
    </location>
</feature>
<keyword evidence="12" id="KW-0393">Immunoglobulin domain</keyword>
<dbReference type="GO" id="GO:0016787">
    <property type="term" value="F:hydrolase activity"/>
    <property type="evidence" value="ECO:0007669"/>
    <property type="project" value="UniProtKB-KW"/>
</dbReference>
<feature type="domain" description="Ig-like" evidence="15">
    <location>
        <begin position="390"/>
        <end position="482"/>
    </location>
</feature>
<keyword evidence="4" id="KW-0732">Signal</keyword>
<dbReference type="PROSITE" id="PS50835">
    <property type="entry name" value="IG_LIKE"/>
    <property type="match status" value="7"/>
</dbReference>
<dbReference type="PRINTS" id="PR01537">
    <property type="entry name" value="INTRLKN1R1F"/>
</dbReference>
<dbReference type="PANTHER" id="PTHR11890">
    <property type="entry name" value="INTERLEUKIN-1 RECEPTOR FAMILY MEMBER"/>
    <property type="match status" value="1"/>
</dbReference>
<reference evidence="16 17" key="1">
    <citation type="submission" date="2017-12" db="EMBL/GenBank/DDBJ databases">
        <title>Integrating genomic resources of turbot (Scophthalmus maximus) in depth evaluation of genetic and physical mapping variation across individuals.</title>
        <authorList>
            <person name="Martinez P."/>
        </authorList>
    </citation>
    <scope>NUCLEOTIDE SEQUENCE [LARGE SCALE GENOMIC DNA]</scope>
</reference>
<keyword evidence="6" id="KW-0378">Hydrolase</keyword>
<dbReference type="PROSITE" id="PS50104">
    <property type="entry name" value="TIR"/>
    <property type="match status" value="2"/>
</dbReference>
<feature type="domain" description="TIR" evidence="14">
    <location>
        <begin position="1195"/>
        <end position="1365"/>
    </location>
</feature>
<dbReference type="InterPro" id="IPR015621">
    <property type="entry name" value="IL-1_rcpt_fam"/>
</dbReference>
<keyword evidence="7 13" id="KW-1133">Transmembrane helix</keyword>
<dbReference type="GO" id="GO:0016020">
    <property type="term" value="C:membrane"/>
    <property type="evidence" value="ECO:0007669"/>
    <property type="project" value="UniProtKB-SubCell"/>
</dbReference>
<dbReference type="InterPro" id="IPR007110">
    <property type="entry name" value="Ig-like_dom"/>
</dbReference>
<dbReference type="InterPro" id="IPR003599">
    <property type="entry name" value="Ig_sub"/>
</dbReference>
<keyword evidence="9" id="KW-1015">Disulfide bond</keyword>
<feature type="domain" description="TIR" evidence="14">
    <location>
        <begin position="735"/>
        <end position="870"/>
    </location>
</feature>
<dbReference type="EMBL" id="CP026247">
    <property type="protein sequence ID" value="AWP01308.1"/>
    <property type="molecule type" value="Genomic_DNA"/>
</dbReference>
<accession>A0A2U9BBH6</accession>
<dbReference type="Gene3D" id="3.40.50.10140">
    <property type="entry name" value="Toll/interleukin-1 receptor homology (TIR) domain"/>
    <property type="match status" value="2"/>
</dbReference>
<evidence type="ECO:0000256" key="13">
    <source>
        <dbReference type="SAM" id="Phobius"/>
    </source>
</evidence>
<dbReference type="GO" id="GO:0004908">
    <property type="term" value="F:interleukin-1 receptor activity"/>
    <property type="evidence" value="ECO:0007669"/>
    <property type="project" value="InterPro"/>
</dbReference>
<keyword evidence="5" id="KW-0677">Repeat</keyword>
<feature type="domain" description="Ig-like" evidence="15">
    <location>
        <begin position="254"/>
        <end position="358"/>
    </location>
</feature>
<keyword evidence="13" id="KW-0472">Membrane</keyword>
<evidence type="ECO:0000256" key="1">
    <source>
        <dbReference type="ARBA" id="ARBA00004479"/>
    </source>
</evidence>
<dbReference type="SUPFAM" id="SSF52200">
    <property type="entry name" value="Toll/Interleukin receptor TIR domain"/>
    <property type="match status" value="2"/>
</dbReference>
<keyword evidence="17" id="KW-1185">Reference proteome</keyword>
<name>A0A2U9BBH6_SCOMX</name>
<evidence type="ECO:0000256" key="5">
    <source>
        <dbReference type="ARBA" id="ARBA00022737"/>
    </source>
</evidence>
<keyword evidence="8" id="KW-0520">NAD</keyword>
<dbReference type="Gene3D" id="2.60.40.10">
    <property type="entry name" value="Immunoglobulins"/>
    <property type="match status" value="8"/>
</dbReference>
<evidence type="ECO:0000259" key="14">
    <source>
        <dbReference type="PROSITE" id="PS50104"/>
    </source>
</evidence>
<dbReference type="PANTHER" id="PTHR11890:SF6">
    <property type="entry name" value="INTERLEUKIN-18 RECEPTOR 1"/>
    <property type="match status" value="1"/>
</dbReference>
<feature type="domain" description="Ig-like" evidence="15">
    <location>
        <begin position="484"/>
        <end position="566"/>
    </location>
</feature>
<keyword evidence="11" id="KW-0325">Glycoprotein</keyword>
<proteinExistence type="inferred from homology"/>
<dbReference type="InterPro" id="IPR000157">
    <property type="entry name" value="TIR_dom"/>
</dbReference>
<dbReference type="SMART" id="SM00409">
    <property type="entry name" value="IG"/>
    <property type="match status" value="9"/>
</dbReference>
<keyword evidence="3 13" id="KW-0812">Transmembrane</keyword>